<feature type="region of interest" description="Disordered" evidence="1">
    <location>
        <begin position="212"/>
        <end position="254"/>
    </location>
</feature>
<protein>
    <recommendedName>
        <fullName evidence="2">Helicase-associated domain-containing protein</fullName>
    </recommendedName>
</protein>
<feature type="domain" description="Helicase-associated" evidence="2">
    <location>
        <begin position="72"/>
        <end position="130"/>
    </location>
</feature>
<dbReference type="OrthoDB" id="42040at2759"/>
<dbReference type="PANTHER" id="PTHR33418:SF1">
    <property type="entry name" value="HELICASE-ASSOCIATED DOMAIN-CONTAINING PROTEIN"/>
    <property type="match status" value="1"/>
</dbReference>
<dbReference type="InterPro" id="IPR005114">
    <property type="entry name" value="Helicase_assoc"/>
</dbReference>
<feature type="compositionally biased region" description="Polar residues" evidence="1">
    <location>
        <begin position="228"/>
        <end position="240"/>
    </location>
</feature>
<dbReference type="Pfam" id="PF03457">
    <property type="entry name" value="HA"/>
    <property type="match status" value="3"/>
</dbReference>
<dbReference type="EMBL" id="NBIV01000112">
    <property type="protein sequence ID" value="PXF43766.1"/>
    <property type="molecule type" value="Genomic_DNA"/>
</dbReference>
<proteinExistence type="predicted"/>
<evidence type="ECO:0000313" key="4">
    <source>
        <dbReference type="Proteomes" id="UP000247409"/>
    </source>
</evidence>
<evidence type="ECO:0000259" key="2">
    <source>
        <dbReference type="Pfam" id="PF03457"/>
    </source>
</evidence>
<gene>
    <name evidence="3" type="ORF">BWQ96_06498</name>
</gene>
<dbReference type="Proteomes" id="UP000247409">
    <property type="component" value="Unassembled WGS sequence"/>
</dbReference>
<dbReference type="AlphaFoldDB" id="A0A2V3INV3"/>
<name>A0A2V3INV3_9FLOR</name>
<feature type="domain" description="Helicase-associated" evidence="2">
    <location>
        <begin position="11"/>
        <end position="66"/>
    </location>
</feature>
<feature type="domain" description="Helicase-associated" evidence="2">
    <location>
        <begin position="136"/>
        <end position="194"/>
    </location>
</feature>
<evidence type="ECO:0000313" key="3">
    <source>
        <dbReference type="EMBL" id="PXF43766.1"/>
    </source>
</evidence>
<dbReference type="Gene3D" id="6.10.140.530">
    <property type="match status" value="3"/>
</dbReference>
<keyword evidence="4" id="KW-1185">Reference proteome</keyword>
<feature type="region of interest" description="Disordered" evidence="1">
    <location>
        <begin position="316"/>
        <end position="374"/>
    </location>
</feature>
<sequence length="387" mass="43742">MDTDADSTLLWERRYAELSQWKRLHGNCNVPKAEGKLGRWVVRQRELHKKAKLDLHRKAQLDRLGFVWNTNEAAWEHRYAHLLHYYRLNGHCCVPISDPNLGMWVAKMRANRRKDKLPLHRVRKLDAIGFIWNTAEADWMDKFNKLLHFRATEGHACVPFNEGELGWWVNTQRQSKRKGKLSAHRERLLNEAGFIWNPQQFLAERRRRAARARASAAANSTPLPCKRTSPTTPTTAHNLTPQPPTKRHKSPRSPLVQKPLFNYMHPISPLHAHLQPHAHHTPVSILTAHNSLATPVPTTTPAKSDRAHVQSIASLLSPSSDSPRIPKLVLPGPTPDAAERPASSDLPSFHGGTSSLRCVGSKRSPSTSFVLPPISSLKVLSNPTPFR</sequence>
<comment type="caution">
    <text evidence="3">The sequence shown here is derived from an EMBL/GenBank/DDBJ whole genome shotgun (WGS) entry which is preliminary data.</text>
</comment>
<reference evidence="3 4" key="1">
    <citation type="journal article" date="2018" name="Mol. Biol. Evol.">
        <title>Analysis of the draft genome of the red seaweed Gracilariopsis chorda provides insights into genome size evolution in Rhodophyta.</title>
        <authorList>
            <person name="Lee J."/>
            <person name="Yang E.C."/>
            <person name="Graf L."/>
            <person name="Yang J.H."/>
            <person name="Qiu H."/>
            <person name="Zel Zion U."/>
            <person name="Chan C.X."/>
            <person name="Stephens T.G."/>
            <person name="Weber A.P.M."/>
            <person name="Boo G.H."/>
            <person name="Boo S.M."/>
            <person name="Kim K.M."/>
            <person name="Shin Y."/>
            <person name="Jung M."/>
            <person name="Lee S.J."/>
            <person name="Yim H.S."/>
            <person name="Lee J.H."/>
            <person name="Bhattacharya D."/>
            <person name="Yoon H.S."/>
        </authorList>
    </citation>
    <scope>NUCLEOTIDE SEQUENCE [LARGE SCALE GENOMIC DNA]</scope>
    <source>
        <strain evidence="3 4">SKKU-2015</strain>
        <tissue evidence="3">Whole body</tissue>
    </source>
</reference>
<accession>A0A2V3INV3</accession>
<evidence type="ECO:0000256" key="1">
    <source>
        <dbReference type="SAM" id="MobiDB-lite"/>
    </source>
</evidence>
<dbReference type="PANTHER" id="PTHR33418">
    <property type="entry name" value="HELICASE-ASSOCIATED"/>
    <property type="match status" value="1"/>
</dbReference>
<organism evidence="3 4">
    <name type="scientific">Gracilariopsis chorda</name>
    <dbReference type="NCBI Taxonomy" id="448386"/>
    <lineage>
        <taxon>Eukaryota</taxon>
        <taxon>Rhodophyta</taxon>
        <taxon>Florideophyceae</taxon>
        <taxon>Rhodymeniophycidae</taxon>
        <taxon>Gracilariales</taxon>
        <taxon>Gracilariaceae</taxon>
        <taxon>Gracilariopsis</taxon>
    </lineage>
</organism>